<dbReference type="PANTHER" id="PTHR43293">
    <property type="entry name" value="ACETATE COA-TRANSFERASE YDIF"/>
    <property type="match status" value="1"/>
</dbReference>
<dbReference type="AlphaFoldDB" id="A0A6J4V7U6"/>
<evidence type="ECO:0000313" key="1">
    <source>
        <dbReference type="EMBL" id="CAA9570658.1"/>
    </source>
</evidence>
<dbReference type="Gene3D" id="3.40.1080.10">
    <property type="entry name" value="Glutaconate Coenzyme A-transferase"/>
    <property type="match status" value="1"/>
</dbReference>
<dbReference type="SMART" id="SM00882">
    <property type="entry name" value="CoA_trans"/>
    <property type="match status" value="1"/>
</dbReference>
<organism evidence="1">
    <name type="scientific">uncultured Thermomicrobiales bacterium</name>
    <dbReference type="NCBI Taxonomy" id="1645740"/>
    <lineage>
        <taxon>Bacteria</taxon>
        <taxon>Pseudomonadati</taxon>
        <taxon>Thermomicrobiota</taxon>
        <taxon>Thermomicrobia</taxon>
        <taxon>Thermomicrobiales</taxon>
        <taxon>environmental samples</taxon>
    </lineage>
</organism>
<dbReference type="InterPro" id="IPR004165">
    <property type="entry name" value="CoA_trans_fam_I"/>
</dbReference>
<gene>
    <name evidence="1" type="ORF">AVDCRST_MAG19-2745</name>
</gene>
<dbReference type="Gene3D" id="3.30.30.40">
    <property type="match status" value="1"/>
</dbReference>
<name>A0A6J4V7U6_9BACT</name>
<reference evidence="1" key="1">
    <citation type="submission" date="2020-02" db="EMBL/GenBank/DDBJ databases">
        <authorList>
            <person name="Meier V. D."/>
        </authorList>
    </citation>
    <scope>NUCLEOTIDE SEQUENCE</scope>
    <source>
        <strain evidence="1">AVDCRST_MAG19</strain>
    </source>
</reference>
<dbReference type="GO" id="GO:0008410">
    <property type="term" value="F:CoA-transferase activity"/>
    <property type="evidence" value="ECO:0007669"/>
    <property type="project" value="InterPro"/>
</dbReference>
<proteinExistence type="predicted"/>
<dbReference type="InterPro" id="IPR037171">
    <property type="entry name" value="NagB/RpiA_transferase-like"/>
</dbReference>
<accession>A0A6J4V7U6</accession>
<dbReference type="Pfam" id="PF01144">
    <property type="entry name" value="CoA_trans"/>
    <property type="match status" value="1"/>
</dbReference>
<dbReference type="PANTHER" id="PTHR43293:SF3">
    <property type="entry name" value="CHOLESTEROL RING-CLEAVING HYDROLASE IPDB SUBUNIT"/>
    <property type="match status" value="1"/>
</dbReference>
<dbReference type="EMBL" id="CADCWL010000136">
    <property type="protein sequence ID" value="CAA9570658.1"/>
    <property type="molecule type" value="Genomic_DNA"/>
</dbReference>
<dbReference type="SUPFAM" id="SSF100950">
    <property type="entry name" value="NagB/RpiA/CoA transferase-like"/>
    <property type="match status" value="1"/>
</dbReference>
<sequence length="275" mass="28631">MRDKRTSLEAAIAAVPDGARLALGGNTLHRGPGAAVHELVRQGRRGLEIVKTAGAYDIDLLCGVGAAATVSAGFVGFETAFGLAPSYRRAVEGGRVEAREHACYTVIAGLRAAIQGVPFMPVAGLTGSDLPAARGFRRLGDPYGGGEVVVIPALVPDVAIVHVQEADAIGNARIVGTRFEDVLMVQAARRVILTAERIVDGAGFEAAPETVAIAGFMVDAVVEAPGGAWPFGCAGLYDFDTEYLAAYVAASRAEETLLRFVRERILDDAAAMVLA</sequence>
<protein>
    <recommendedName>
        <fullName evidence="2">CoA transferase subunit A</fullName>
    </recommendedName>
</protein>
<evidence type="ECO:0008006" key="2">
    <source>
        <dbReference type="Google" id="ProtNLM"/>
    </source>
</evidence>